<protein>
    <submittedName>
        <fullName evidence="1">Uncharacterized protein</fullName>
    </submittedName>
</protein>
<proteinExistence type="predicted"/>
<sequence length="84" mass="9020">MSDHQNGSAQASNGKSNAAGSAHAIDLTTFQTRLKSFYNHWTEAIAFLTGQILHAQLSPVMLLAARAFRIENQDAKISASSTTT</sequence>
<evidence type="ECO:0000313" key="2">
    <source>
        <dbReference type="Proteomes" id="UP001058974"/>
    </source>
</evidence>
<name>A0A9D5ANQ7_PEA</name>
<dbReference type="EMBL" id="JAMSHJ010000004">
    <property type="protein sequence ID" value="KAI5418822.1"/>
    <property type="molecule type" value="Genomic_DNA"/>
</dbReference>
<evidence type="ECO:0000313" key="1">
    <source>
        <dbReference type="EMBL" id="KAI5418822.1"/>
    </source>
</evidence>
<reference evidence="1 2" key="1">
    <citation type="journal article" date="2022" name="Nat. Genet.">
        <title>Improved pea reference genome and pan-genome highlight genomic features and evolutionary characteristics.</title>
        <authorList>
            <person name="Yang T."/>
            <person name="Liu R."/>
            <person name="Luo Y."/>
            <person name="Hu S."/>
            <person name="Wang D."/>
            <person name="Wang C."/>
            <person name="Pandey M.K."/>
            <person name="Ge S."/>
            <person name="Xu Q."/>
            <person name="Li N."/>
            <person name="Li G."/>
            <person name="Huang Y."/>
            <person name="Saxena R.K."/>
            <person name="Ji Y."/>
            <person name="Li M."/>
            <person name="Yan X."/>
            <person name="He Y."/>
            <person name="Liu Y."/>
            <person name="Wang X."/>
            <person name="Xiang C."/>
            <person name="Varshney R.K."/>
            <person name="Ding H."/>
            <person name="Gao S."/>
            <person name="Zong X."/>
        </authorList>
    </citation>
    <scope>NUCLEOTIDE SEQUENCE [LARGE SCALE GENOMIC DNA]</scope>
    <source>
        <strain evidence="1 2">cv. Zhongwan 6</strain>
    </source>
</reference>
<dbReference type="Gramene" id="Psat04G0316100-T1">
    <property type="protein sequence ID" value="KAI5418822.1"/>
    <property type="gene ID" value="KIW84_043161"/>
</dbReference>
<dbReference type="Proteomes" id="UP001058974">
    <property type="component" value="Chromosome 4"/>
</dbReference>
<organism evidence="1 2">
    <name type="scientific">Pisum sativum</name>
    <name type="common">Garden pea</name>
    <name type="synonym">Lathyrus oleraceus</name>
    <dbReference type="NCBI Taxonomy" id="3888"/>
    <lineage>
        <taxon>Eukaryota</taxon>
        <taxon>Viridiplantae</taxon>
        <taxon>Streptophyta</taxon>
        <taxon>Embryophyta</taxon>
        <taxon>Tracheophyta</taxon>
        <taxon>Spermatophyta</taxon>
        <taxon>Magnoliopsida</taxon>
        <taxon>eudicotyledons</taxon>
        <taxon>Gunneridae</taxon>
        <taxon>Pentapetalae</taxon>
        <taxon>rosids</taxon>
        <taxon>fabids</taxon>
        <taxon>Fabales</taxon>
        <taxon>Fabaceae</taxon>
        <taxon>Papilionoideae</taxon>
        <taxon>50 kb inversion clade</taxon>
        <taxon>NPAAA clade</taxon>
        <taxon>Hologalegina</taxon>
        <taxon>IRL clade</taxon>
        <taxon>Fabeae</taxon>
        <taxon>Lathyrus</taxon>
    </lineage>
</organism>
<keyword evidence="2" id="KW-1185">Reference proteome</keyword>
<comment type="caution">
    <text evidence="1">The sequence shown here is derived from an EMBL/GenBank/DDBJ whole genome shotgun (WGS) entry which is preliminary data.</text>
</comment>
<accession>A0A9D5ANQ7</accession>
<gene>
    <name evidence="1" type="ORF">KIW84_043161</name>
</gene>
<dbReference type="AlphaFoldDB" id="A0A9D5ANQ7"/>